<protein>
    <submittedName>
        <fullName evidence="7">O-antigen/teichoic acid export membrane protein</fullName>
    </submittedName>
</protein>
<evidence type="ECO:0000256" key="1">
    <source>
        <dbReference type="ARBA" id="ARBA00004651"/>
    </source>
</evidence>
<feature type="transmembrane region" description="Helical" evidence="6">
    <location>
        <begin position="211"/>
        <end position="232"/>
    </location>
</feature>
<dbReference type="GO" id="GO:0005886">
    <property type="term" value="C:plasma membrane"/>
    <property type="evidence" value="ECO:0007669"/>
    <property type="project" value="UniProtKB-SubCell"/>
</dbReference>
<feature type="transmembrane region" description="Helical" evidence="6">
    <location>
        <begin position="283"/>
        <end position="304"/>
    </location>
</feature>
<sequence length="482" mass="51178">MSSPLYRHTLIYLFGRIGPALLNLVATAIFTRLAAPGDYAALVLSVAAAQLGSAGLFQWLRMSVLRYAVGDDAPRVIGTITRLYLAQGLVCTLLMVALCFLLPAFGLPWIVAITCGVMTLAQSWFDFTQELQRAALQPVRYSLSFAVRALLALALGSAGIYLTGSGFVLVLCVALAYFLAPIPFMGAMFGRPDFSRDPELTRRIVRYGLPLGLALMLNNLGVTADRFIVAYLLGAEAAGLYGPTVELGRQSIFTLLQSVTLACYPLAIRALKNHGTQAAVEQMAKNFGFLMVIALPAAAGLAVMRVEIAQIMLGPLFRDTAAQLFPLVAVSTLLLSLNTFYFIQGNQLGENTGGQATVAAIAAVATLVLNFLLIPAMGLKGAAVAAVLSQSVSLVASIIISRRSFPLPIPPAHLLRPAAATAIMTLAILAAQHAWPGMNLVRTLGLFCVAGLAYGAGVLLTDAGDMRRLFFKAVKFKKGLLS</sequence>
<feature type="transmembrane region" description="Helical" evidence="6">
    <location>
        <begin position="81"/>
        <end position="103"/>
    </location>
</feature>
<accession>A0A7W6BEV6</accession>
<gene>
    <name evidence="7" type="ORF">GGR43_000515</name>
</gene>
<feature type="transmembrane region" description="Helical" evidence="6">
    <location>
        <begin position="139"/>
        <end position="161"/>
    </location>
</feature>
<feature type="transmembrane region" description="Helical" evidence="6">
    <location>
        <begin position="39"/>
        <end position="60"/>
    </location>
</feature>
<dbReference type="InterPro" id="IPR050833">
    <property type="entry name" value="Poly_Biosynth_Transport"/>
</dbReference>
<proteinExistence type="predicted"/>
<evidence type="ECO:0000256" key="3">
    <source>
        <dbReference type="ARBA" id="ARBA00022692"/>
    </source>
</evidence>
<evidence type="ECO:0000256" key="6">
    <source>
        <dbReference type="SAM" id="Phobius"/>
    </source>
</evidence>
<feature type="transmembrane region" description="Helical" evidence="6">
    <location>
        <begin position="355"/>
        <end position="376"/>
    </location>
</feature>
<feature type="transmembrane region" description="Helical" evidence="6">
    <location>
        <begin position="252"/>
        <end position="271"/>
    </location>
</feature>
<keyword evidence="8" id="KW-1185">Reference proteome</keyword>
<organism evidence="7 8">
    <name type="scientific">Sphingobium jiangsuense</name>
    <dbReference type="NCBI Taxonomy" id="870476"/>
    <lineage>
        <taxon>Bacteria</taxon>
        <taxon>Pseudomonadati</taxon>
        <taxon>Pseudomonadota</taxon>
        <taxon>Alphaproteobacteria</taxon>
        <taxon>Sphingomonadales</taxon>
        <taxon>Sphingomonadaceae</taxon>
        <taxon>Sphingobium</taxon>
    </lineage>
</organism>
<feature type="transmembrane region" description="Helical" evidence="6">
    <location>
        <begin position="324"/>
        <end position="343"/>
    </location>
</feature>
<reference evidence="7 8" key="1">
    <citation type="submission" date="2020-08" db="EMBL/GenBank/DDBJ databases">
        <title>Genomic Encyclopedia of Type Strains, Phase IV (KMG-IV): sequencing the most valuable type-strain genomes for metagenomic binning, comparative biology and taxonomic classification.</title>
        <authorList>
            <person name="Goeker M."/>
        </authorList>
    </citation>
    <scope>NUCLEOTIDE SEQUENCE [LARGE SCALE GENOMIC DNA]</scope>
    <source>
        <strain evidence="7 8">DSM 26189</strain>
    </source>
</reference>
<keyword evidence="5 6" id="KW-0472">Membrane</keyword>
<dbReference type="Proteomes" id="UP000571950">
    <property type="component" value="Unassembled WGS sequence"/>
</dbReference>
<dbReference type="AlphaFoldDB" id="A0A7W6BEV6"/>
<evidence type="ECO:0000256" key="2">
    <source>
        <dbReference type="ARBA" id="ARBA00022475"/>
    </source>
</evidence>
<dbReference type="PANTHER" id="PTHR30250">
    <property type="entry name" value="PST FAMILY PREDICTED COLANIC ACID TRANSPORTER"/>
    <property type="match status" value="1"/>
</dbReference>
<evidence type="ECO:0000313" key="7">
    <source>
        <dbReference type="EMBL" id="MBB3924814.1"/>
    </source>
</evidence>
<dbReference type="Pfam" id="PF13440">
    <property type="entry name" value="Polysacc_synt_3"/>
    <property type="match status" value="1"/>
</dbReference>
<feature type="transmembrane region" description="Helical" evidence="6">
    <location>
        <begin position="12"/>
        <end position="33"/>
    </location>
</feature>
<feature type="transmembrane region" description="Helical" evidence="6">
    <location>
        <begin position="167"/>
        <end position="190"/>
    </location>
</feature>
<evidence type="ECO:0000256" key="4">
    <source>
        <dbReference type="ARBA" id="ARBA00022989"/>
    </source>
</evidence>
<dbReference type="RefSeq" id="WP_188070396.1">
    <property type="nucleotide sequence ID" value="NZ_BSPS01000043.1"/>
</dbReference>
<dbReference type="PANTHER" id="PTHR30250:SF31">
    <property type="entry name" value="INNER MEMBRANE PROTEIN YGHQ"/>
    <property type="match status" value="1"/>
</dbReference>
<feature type="transmembrane region" description="Helical" evidence="6">
    <location>
        <begin position="109"/>
        <end position="127"/>
    </location>
</feature>
<comment type="subcellular location">
    <subcellularLocation>
        <location evidence="1">Cell membrane</location>
        <topology evidence="1">Multi-pass membrane protein</topology>
    </subcellularLocation>
</comment>
<keyword evidence="3 6" id="KW-0812">Transmembrane</keyword>
<keyword evidence="2" id="KW-1003">Cell membrane</keyword>
<evidence type="ECO:0000313" key="8">
    <source>
        <dbReference type="Proteomes" id="UP000571950"/>
    </source>
</evidence>
<feature type="transmembrane region" description="Helical" evidence="6">
    <location>
        <begin position="414"/>
        <end position="435"/>
    </location>
</feature>
<keyword evidence="4 6" id="KW-1133">Transmembrane helix</keyword>
<name>A0A7W6BEV6_9SPHN</name>
<dbReference type="EMBL" id="JACIDT010000002">
    <property type="protein sequence ID" value="MBB3924814.1"/>
    <property type="molecule type" value="Genomic_DNA"/>
</dbReference>
<feature type="transmembrane region" description="Helical" evidence="6">
    <location>
        <begin position="441"/>
        <end position="460"/>
    </location>
</feature>
<evidence type="ECO:0000256" key="5">
    <source>
        <dbReference type="ARBA" id="ARBA00023136"/>
    </source>
</evidence>
<comment type="caution">
    <text evidence="7">The sequence shown here is derived from an EMBL/GenBank/DDBJ whole genome shotgun (WGS) entry which is preliminary data.</text>
</comment>
<feature type="transmembrane region" description="Helical" evidence="6">
    <location>
        <begin position="382"/>
        <end position="402"/>
    </location>
</feature>